<keyword evidence="4 7" id="KW-1133">Transmembrane helix</keyword>
<sequence>MLKIGFWDYLQGPQAQLILVNSLTCGLEVCLAAGVTFVPPLLLEAGVEEKFMTMVLGVGPVLGLLVVHLIGSASDQWSSRYGRRRPFIWLLCFGVMLGLIIIPFSSYLASFTGRHHAGMEVAFLVLGISLLDACGQVCFTPLEALLSDLFPEGEACRKAFSVYALTAGVGACIGYLLPSIDWRSSWLAQHLGGQEQCLFTLLLIIFSGCIFATFFVSEEIRTNSGLQDLSLKHTGRWTCQTICQVWTLPYNLWRTVLAIRSACALIPRFRRFCCRVPIALWRLFVAQLCSWMALMTFTLFYTDFVGEGLYHGVPLAEPGSEARLRYDDGVRMGSLGLFLQSVTSIAFSCSMDLLVKTFGTRYVYVAGISCLPVAAVIICFSSNVIMVTASAAITGIPFSVLMILPYTLTSLYHNNRQVFLPKYKDMTEDEIMEKERKSAFIKEGTNSNGVFSSHSPSLCLGPSCEGSLTVGESPAPSHGICLDMAILDSACLLSQVIPSLLMGFIVQKTQTVTAYVASAGAFGLIAIYFSNKVVFEKSDMVRTTL</sequence>
<organism evidence="8 9">
    <name type="scientific">Pyxicephalus adspersus</name>
    <name type="common">African bullfrog</name>
    <dbReference type="NCBI Taxonomy" id="30357"/>
    <lineage>
        <taxon>Eukaryota</taxon>
        <taxon>Metazoa</taxon>
        <taxon>Chordata</taxon>
        <taxon>Craniata</taxon>
        <taxon>Vertebrata</taxon>
        <taxon>Euteleostomi</taxon>
        <taxon>Amphibia</taxon>
        <taxon>Batrachia</taxon>
        <taxon>Anura</taxon>
        <taxon>Neobatrachia</taxon>
        <taxon>Ranoidea</taxon>
        <taxon>Pyxicephalidae</taxon>
        <taxon>Pyxicephalinae</taxon>
        <taxon>Pyxicephalus</taxon>
    </lineage>
</organism>
<comment type="subcellular location">
    <subcellularLocation>
        <location evidence="1">Membrane</location>
        <topology evidence="1">Multi-pass membrane protein</topology>
    </subcellularLocation>
</comment>
<evidence type="ECO:0000256" key="3">
    <source>
        <dbReference type="ARBA" id="ARBA00022692"/>
    </source>
</evidence>
<dbReference type="PANTHER" id="PTHR19432">
    <property type="entry name" value="SUGAR TRANSPORTER"/>
    <property type="match status" value="1"/>
</dbReference>
<dbReference type="Gene3D" id="1.20.1250.20">
    <property type="entry name" value="MFS general substrate transporter like domains"/>
    <property type="match status" value="1"/>
</dbReference>
<evidence type="ECO:0000256" key="5">
    <source>
        <dbReference type="ARBA" id="ARBA00023136"/>
    </source>
</evidence>
<keyword evidence="9" id="KW-1185">Reference proteome</keyword>
<proteinExistence type="inferred from homology"/>
<feature type="transmembrane region" description="Helical" evidence="7">
    <location>
        <begin position="512"/>
        <end position="530"/>
    </location>
</feature>
<feature type="transmembrane region" description="Helical" evidence="7">
    <location>
        <begin position="160"/>
        <end position="178"/>
    </location>
</feature>
<feature type="transmembrane region" description="Helical" evidence="7">
    <location>
        <begin position="391"/>
        <end position="412"/>
    </location>
</feature>
<dbReference type="FunFam" id="1.20.1250.20:FF:000193">
    <property type="entry name" value="Solute carrier family 45 member 3"/>
    <property type="match status" value="1"/>
</dbReference>
<evidence type="ECO:0000256" key="6">
    <source>
        <dbReference type="ARBA" id="ARBA00038193"/>
    </source>
</evidence>
<comment type="caution">
    <text evidence="8">The sequence shown here is derived from an EMBL/GenBank/DDBJ whole genome shotgun (WGS) entry which is preliminary data.</text>
</comment>
<comment type="similarity">
    <text evidence="6">Belongs to the glycoside-pentoside-hexuronide (GPH) cation symporter transporter (TC 2.A.2) family.</text>
</comment>
<name>A0AAV3ARE9_PYXAD</name>
<evidence type="ECO:0000256" key="1">
    <source>
        <dbReference type="ARBA" id="ARBA00004141"/>
    </source>
</evidence>
<evidence type="ECO:0000313" key="8">
    <source>
        <dbReference type="EMBL" id="DBA33946.1"/>
    </source>
</evidence>
<keyword evidence="2" id="KW-0813">Transport</keyword>
<dbReference type="AlphaFoldDB" id="A0AAV3ARE9"/>
<evidence type="ECO:0000256" key="7">
    <source>
        <dbReference type="SAM" id="Phobius"/>
    </source>
</evidence>
<feature type="transmembrane region" description="Helical" evidence="7">
    <location>
        <begin position="485"/>
        <end position="506"/>
    </location>
</feature>
<dbReference type="InterPro" id="IPR036259">
    <property type="entry name" value="MFS_trans_sf"/>
</dbReference>
<feature type="transmembrane region" description="Helical" evidence="7">
    <location>
        <begin position="279"/>
        <end position="301"/>
    </location>
</feature>
<feature type="transmembrane region" description="Helical" evidence="7">
    <location>
        <begin position="86"/>
        <end position="109"/>
    </location>
</feature>
<protein>
    <recommendedName>
        <fullName evidence="10">Solute carrier family 45 member 3</fullName>
    </recommendedName>
</protein>
<reference evidence="8" key="1">
    <citation type="thesis" date="2020" institute="ProQuest LLC" country="789 East Eisenhower Parkway, Ann Arbor, MI, USA">
        <title>Comparative Genomics and Chromosome Evolution.</title>
        <authorList>
            <person name="Mudd A.B."/>
        </authorList>
    </citation>
    <scope>NUCLEOTIDE SEQUENCE</scope>
    <source>
        <strain evidence="8">1538</strain>
        <tissue evidence="8">Blood</tissue>
    </source>
</reference>
<dbReference type="EMBL" id="DYDO01000001">
    <property type="protein sequence ID" value="DBA33946.1"/>
    <property type="molecule type" value="Genomic_DNA"/>
</dbReference>
<feature type="transmembrane region" description="Helical" evidence="7">
    <location>
        <begin position="51"/>
        <end position="74"/>
    </location>
</feature>
<dbReference type="SUPFAM" id="SSF103473">
    <property type="entry name" value="MFS general substrate transporter"/>
    <property type="match status" value="1"/>
</dbReference>
<dbReference type="InterPro" id="IPR011701">
    <property type="entry name" value="MFS"/>
</dbReference>
<dbReference type="GO" id="GO:0016020">
    <property type="term" value="C:membrane"/>
    <property type="evidence" value="ECO:0007669"/>
    <property type="project" value="UniProtKB-SubCell"/>
</dbReference>
<evidence type="ECO:0000256" key="2">
    <source>
        <dbReference type="ARBA" id="ARBA00022448"/>
    </source>
</evidence>
<evidence type="ECO:0000313" key="9">
    <source>
        <dbReference type="Proteomes" id="UP001181693"/>
    </source>
</evidence>
<feature type="transmembrane region" description="Helical" evidence="7">
    <location>
        <begin position="198"/>
        <end position="216"/>
    </location>
</feature>
<keyword evidence="5 7" id="KW-0472">Membrane</keyword>
<evidence type="ECO:0000256" key="4">
    <source>
        <dbReference type="ARBA" id="ARBA00022989"/>
    </source>
</evidence>
<feature type="transmembrane region" description="Helical" evidence="7">
    <location>
        <begin position="362"/>
        <end position="385"/>
    </location>
</feature>
<dbReference type="PANTHER" id="PTHR19432:SF37">
    <property type="entry name" value="SOLUTE CARRIER FAMILY 45 MEMBER 3"/>
    <property type="match status" value="1"/>
</dbReference>
<gene>
    <name evidence="8" type="ORF">GDO54_001562</name>
</gene>
<feature type="transmembrane region" description="Helical" evidence="7">
    <location>
        <begin position="121"/>
        <end position="139"/>
    </location>
</feature>
<evidence type="ECO:0008006" key="10">
    <source>
        <dbReference type="Google" id="ProtNLM"/>
    </source>
</evidence>
<accession>A0AAV3ARE9</accession>
<dbReference type="CDD" id="cd17313">
    <property type="entry name" value="MFS_SLC45_SUC"/>
    <property type="match status" value="1"/>
</dbReference>
<dbReference type="Pfam" id="PF07690">
    <property type="entry name" value="MFS_1"/>
    <property type="match status" value="1"/>
</dbReference>
<keyword evidence="3 7" id="KW-0812">Transmembrane</keyword>
<dbReference type="Proteomes" id="UP001181693">
    <property type="component" value="Unassembled WGS sequence"/>
</dbReference>
<dbReference type="GO" id="GO:0008506">
    <property type="term" value="F:sucrose:proton symporter activity"/>
    <property type="evidence" value="ECO:0007669"/>
    <property type="project" value="TreeGrafter"/>
</dbReference>